<dbReference type="Pfam" id="PF00106">
    <property type="entry name" value="adh_short"/>
    <property type="match status" value="1"/>
</dbReference>
<sequence length="266" mass="27821">MDLQLTGKRALVTGSSSGLGEAMARLLAAEGARVVVHGRSEKRAAAVAEAIRAVGGKADIALGDLTTDEGADAVATAALAGGPVDILVNNAGAYKHLSWADATPDSWRETYEGNVISGVRMIQRLVPSMRERGWGRVITIGGGLATQPLFQHPQYNATLAARHNLAVSLARELRGTGVTSNIVAPGAILVEAVKDLLIEIAPERGWGETWEQIEQDATNELVPNDIGRLGRPDEIAAAVAFLASPLAGYISGANIRVDGGHIRNVT</sequence>
<evidence type="ECO:0000256" key="1">
    <source>
        <dbReference type="ARBA" id="ARBA00006484"/>
    </source>
</evidence>
<dbReference type="Proteomes" id="UP000198224">
    <property type="component" value="Chromosome I"/>
</dbReference>
<reference evidence="5" key="1">
    <citation type="submission" date="2016-06" db="EMBL/GenBank/DDBJ databases">
        <authorList>
            <person name="Varghese N."/>
            <person name="Submissions Spin"/>
        </authorList>
    </citation>
    <scope>NUCLEOTIDE SEQUENCE [LARGE SCALE GENOMIC DNA]</scope>
    <source>
        <strain evidence="5">DSM 45160</strain>
    </source>
</reference>
<dbReference type="PANTHER" id="PTHR42879:SF6">
    <property type="entry name" value="NADPH-DEPENDENT REDUCTASE BACG"/>
    <property type="match status" value="1"/>
</dbReference>
<evidence type="ECO:0000256" key="2">
    <source>
        <dbReference type="ARBA" id="ARBA00023002"/>
    </source>
</evidence>
<evidence type="ECO:0000313" key="4">
    <source>
        <dbReference type="EMBL" id="SCF06115.1"/>
    </source>
</evidence>
<keyword evidence="5" id="KW-1185">Reference proteome</keyword>
<dbReference type="GO" id="GO:0016491">
    <property type="term" value="F:oxidoreductase activity"/>
    <property type="evidence" value="ECO:0007669"/>
    <property type="project" value="UniProtKB-KW"/>
</dbReference>
<dbReference type="SUPFAM" id="SSF51735">
    <property type="entry name" value="NAD(P)-binding Rossmann-fold domains"/>
    <property type="match status" value="1"/>
</dbReference>
<dbReference type="AlphaFoldDB" id="A0A1C4XCG9"/>
<dbReference type="InterPro" id="IPR002347">
    <property type="entry name" value="SDR_fam"/>
</dbReference>
<dbReference type="FunFam" id="3.40.50.720:FF:000084">
    <property type="entry name" value="Short-chain dehydrogenase reductase"/>
    <property type="match status" value="1"/>
</dbReference>
<evidence type="ECO:0000313" key="5">
    <source>
        <dbReference type="Proteomes" id="UP000198224"/>
    </source>
</evidence>
<evidence type="ECO:0000256" key="3">
    <source>
        <dbReference type="RuleBase" id="RU000363"/>
    </source>
</evidence>
<dbReference type="PRINTS" id="PR00081">
    <property type="entry name" value="GDHRDH"/>
</dbReference>
<dbReference type="EMBL" id="LT607409">
    <property type="protein sequence ID" value="SCF06115.1"/>
    <property type="molecule type" value="Genomic_DNA"/>
</dbReference>
<comment type="similarity">
    <text evidence="1 3">Belongs to the short-chain dehydrogenases/reductases (SDR) family.</text>
</comment>
<dbReference type="Gene3D" id="3.40.50.720">
    <property type="entry name" value="NAD(P)-binding Rossmann-like Domain"/>
    <property type="match status" value="1"/>
</dbReference>
<dbReference type="InterPro" id="IPR036291">
    <property type="entry name" value="NAD(P)-bd_dom_sf"/>
</dbReference>
<dbReference type="RefSeq" id="WP_088988810.1">
    <property type="nucleotide sequence ID" value="NZ_LT607409.1"/>
</dbReference>
<dbReference type="PRINTS" id="PR00080">
    <property type="entry name" value="SDRFAMILY"/>
</dbReference>
<proteinExistence type="inferred from homology"/>
<gene>
    <name evidence="4" type="ORF">GA0070612_3444</name>
</gene>
<accession>A0A1C4XCG9</accession>
<protein>
    <submittedName>
        <fullName evidence="4">NAD(P)-dependent dehydrogenase, short-chain alcohol dehydrogenase family</fullName>
    </submittedName>
</protein>
<dbReference type="PANTHER" id="PTHR42879">
    <property type="entry name" value="3-OXOACYL-(ACYL-CARRIER-PROTEIN) REDUCTASE"/>
    <property type="match status" value="1"/>
</dbReference>
<keyword evidence="2" id="KW-0560">Oxidoreductase</keyword>
<dbReference type="InterPro" id="IPR050259">
    <property type="entry name" value="SDR"/>
</dbReference>
<organism evidence="4 5">
    <name type="scientific">Micromonospora chokoriensis</name>
    <dbReference type="NCBI Taxonomy" id="356851"/>
    <lineage>
        <taxon>Bacteria</taxon>
        <taxon>Bacillati</taxon>
        <taxon>Actinomycetota</taxon>
        <taxon>Actinomycetes</taxon>
        <taxon>Micromonosporales</taxon>
        <taxon>Micromonosporaceae</taxon>
        <taxon>Micromonospora</taxon>
    </lineage>
</organism>
<name>A0A1C4XCG9_9ACTN</name>